<keyword evidence="7 9" id="KW-0675">Receptor</keyword>
<comment type="similarity">
    <text evidence="9">Belongs to the insect chemoreceptor superfamily. Heteromeric odorant receptor channel (TC 1.A.69) family.</text>
</comment>
<feature type="transmembrane region" description="Helical" evidence="9">
    <location>
        <begin position="248"/>
        <end position="271"/>
    </location>
</feature>
<dbReference type="GO" id="GO:0004984">
    <property type="term" value="F:olfactory receptor activity"/>
    <property type="evidence" value="ECO:0007669"/>
    <property type="project" value="InterPro"/>
</dbReference>
<dbReference type="GO" id="GO:0005886">
    <property type="term" value="C:plasma membrane"/>
    <property type="evidence" value="ECO:0007669"/>
    <property type="project" value="UniProtKB-SubCell"/>
</dbReference>
<dbReference type="GO" id="GO:0005549">
    <property type="term" value="F:odorant binding"/>
    <property type="evidence" value="ECO:0007669"/>
    <property type="project" value="InterPro"/>
</dbReference>
<feature type="transmembrane region" description="Helical" evidence="9">
    <location>
        <begin position="69"/>
        <end position="89"/>
    </location>
</feature>
<keyword evidence="2 9" id="KW-0716">Sensory transduction</keyword>
<keyword evidence="5 9" id="KW-1133">Transmembrane helix</keyword>
<feature type="transmembrane region" description="Helical" evidence="9">
    <location>
        <begin position="283"/>
        <end position="301"/>
    </location>
</feature>
<gene>
    <name evidence="10" type="primary">OR43</name>
</gene>
<accession>A0A0H4K907</accession>
<feature type="transmembrane region" description="Helical" evidence="9">
    <location>
        <begin position="351"/>
        <end position="370"/>
    </location>
</feature>
<dbReference type="InterPro" id="IPR004117">
    <property type="entry name" value="7tm6_olfct_rcpt"/>
</dbReference>
<dbReference type="GO" id="GO:0007165">
    <property type="term" value="P:signal transduction"/>
    <property type="evidence" value="ECO:0007669"/>
    <property type="project" value="UniProtKB-KW"/>
</dbReference>
<reference evidence="10" key="2">
    <citation type="journal article" date="2015" name="Int. J. Biol. Sci.">
        <title>Identification and Expression Analysis of Putative Chemosensory Receptor Genes in Microplitis mediator by Antennal Transcriptome Screening.</title>
        <authorList>
            <person name="Wang S.N."/>
            <person name="Peng Y."/>
            <person name="Lu Z.Y."/>
            <person name="Dhiloo K.H."/>
            <person name="Gu S.H."/>
            <person name="Li R.J."/>
            <person name="Zhou J.J."/>
            <person name="Zhang Y.J."/>
            <person name="Guo Y.Y."/>
        </authorList>
    </citation>
    <scope>NUCLEOTIDE SEQUENCE</scope>
</reference>
<evidence type="ECO:0000256" key="2">
    <source>
        <dbReference type="ARBA" id="ARBA00022606"/>
    </source>
</evidence>
<evidence type="ECO:0000256" key="5">
    <source>
        <dbReference type="ARBA" id="ARBA00022989"/>
    </source>
</evidence>
<dbReference type="PANTHER" id="PTHR21137">
    <property type="entry name" value="ODORANT RECEPTOR"/>
    <property type="match status" value="1"/>
</dbReference>
<evidence type="ECO:0000256" key="3">
    <source>
        <dbReference type="ARBA" id="ARBA00022692"/>
    </source>
</evidence>
<reference evidence="10" key="1">
    <citation type="submission" date="2014-10" db="EMBL/GenBank/DDBJ databases">
        <authorList>
            <person name="Wang S."/>
            <person name="Zhang Y."/>
        </authorList>
    </citation>
    <scope>NUCLEOTIDE SEQUENCE</scope>
</reference>
<proteinExistence type="evidence at transcript level"/>
<comment type="caution">
    <text evidence="9">Lacks conserved residue(s) required for the propagation of feature annotation.</text>
</comment>
<evidence type="ECO:0000256" key="6">
    <source>
        <dbReference type="ARBA" id="ARBA00023136"/>
    </source>
</evidence>
<feature type="transmembrane region" description="Helical" evidence="9">
    <location>
        <begin position="38"/>
        <end position="57"/>
    </location>
</feature>
<name>A0A0H4K907_9HYME</name>
<protein>
    <recommendedName>
        <fullName evidence="9">Odorant receptor</fullName>
    </recommendedName>
</protein>
<evidence type="ECO:0000256" key="7">
    <source>
        <dbReference type="ARBA" id="ARBA00023170"/>
    </source>
</evidence>
<dbReference type="Pfam" id="PF02949">
    <property type="entry name" value="7tm_6"/>
    <property type="match status" value="1"/>
</dbReference>
<organism evidence="10">
    <name type="scientific">Microplitis mediator</name>
    <dbReference type="NCBI Taxonomy" id="375433"/>
    <lineage>
        <taxon>Eukaryota</taxon>
        <taxon>Metazoa</taxon>
        <taxon>Ecdysozoa</taxon>
        <taxon>Arthropoda</taxon>
        <taxon>Hexapoda</taxon>
        <taxon>Insecta</taxon>
        <taxon>Pterygota</taxon>
        <taxon>Neoptera</taxon>
        <taxon>Endopterygota</taxon>
        <taxon>Hymenoptera</taxon>
        <taxon>Apocrita</taxon>
        <taxon>Ichneumonoidea</taxon>
        <taxon>Braconidae</taxon>
        <taxon>Microgastrinae</taxon>
        <taxon>Microplitis</taxon>
    </lineage>
</organism>
<sequence>MSKSRVSDYKAYRGLTKTLLTVGGLWPYSNSNIFYRTLPYIQIILNLGMALAILGFVRDHFSNIALVTRGMGVMTSFLTTILKVTCLVINKKDLMELHGNLDPYLNDLLKNSPSTEVILKDINSFKFLSWGLTLFAFIILHCHQHEIELINYPLIYPSVYPWKIISNGWIYKMNYVFETLASLILFFVTASVDSLFTLYVFQMVGLLREISYSIRRLDEKNVNRDSVICKCITQYEKLMRCREILEKIYGPVILWIMTTNAVVLCTLLFQISQMKSISVTRGLLFTTYITLKMIQTFMYAWSGSCLTDESENYKDAVYAAHWYGNKRFMTSVIIMLAQRPLTLTACNFSTVSLKIFVMVLNTTVSYFFLLQTLDYQE</sequence>
<dbReference type="AlphaFoldDB" id="A0A0H4K907"/>
<dbReference type="EMBL" id="KM979259">
    <property type="protein sequence ID" value="AKO90007.1"/>
    <property type="molecule type" value="mRNA"/>
</dbReference>
<evidence type="ECO:0000256" key="4">
    <source>
        <dbReference type="ARBA" id="ARBA00022725"/>
    </source>
</evidence>
<evidence type="ECO:0000256" key="8">
    <source>
        <dbReference type="ARBA" id="ARBA00023224"/>
    </source>
</evidence>
<evidence type="ECO:0000256" key="9">
    <source>
        <dbReference type="RuleBase" id="RU351113"/>
    </source>
</evidence>
<keyword evidence="6 9" id="KW-0472">Membrane</keyword>
<keyword evidence="3 9" id="KW-0812">Transmembrane</keyword>
<feature type="transmembrane region" description="Helical" evidence="9">
    <location>
        <begin position="180"/>
        <end position="201"/>
    </location>
</feature>
<keyword evidence="4 9" id="KW-0552">Olfaction</keyword>
<evidence type="ECO:0000313" key="10">
    <source>
        <dbReference type="EMBL" id="AKO90007.1"/>
    </source>
</evidence>
<dbReference type="PANTHER" id="PTHR21137:SF43">
    <property type="entry name" value="ODORANT RECEPTOR 47A-RELATED"/>
    <property type="match status" value="1"/>
</dbReference>
<comment type="subcellular location">
    <subcellularLocation>
        <location evidence="9">Cell membrane</location>
        <topology evidence="9">Multi-pass membrane protein</topology>
    </subcellularLocation>
    <subcellularLocation>
        <location evidence="1">Membrane</location>
        <topology evidence="1">Multi-pass membrane protein</topology>
    </subcellularLocation>
</comment>
<keyword evidence="8 9" id="KW-0807">Transducer</keyword>
<evidence type="ECO:0000256" key="1">
    <source>
        <dbReference type="ARBA" id="ARBA00004141"/>
    </source>
</evidence>